<dbReference type="EMBL" id="JAIZAY010000012">
    <property type="protein sequence ID" value="KAJ8031735.1"/>
    <property type="molecule type" value="Genomic_DNA"/>
</dbReference>
<feature type="compositionally biased region" description="Basic and acidic residues" evidence="1">
    <location>
        <begin position="52"/>
        <end position="75"/>
    </location>
</feature>
<evidence type="ECO:0000313" key="2">
    <source>
        <dbReference type="EMBL" id="KAJ8031735.1"/>
    </source>
</evidence>
<feature type="compositionally biased region" description="Basic and acidic residues" evidence="1">
    <location>
        <begin position="8"/>
        <end position="19"/>
    </location>
</feature>
<feature type="region of interest" description="Disordered" evidence="1">
    <location>
        <begin position="44"/>
        <end position="75"/>
    </location>
</feature>
<evidence type="ECO:0000313" key="3">
    <source>
        <dbReference type="Proteomes" id="UP001152320"/>
    </source>
</evidence>
<dbReference type="AlphaFoldDB" id="A0A9Q1BS34"/>
<reference evidence="2" key="1">
    <citation type="submission" date="2021-10" db="EMBL/GenBank/DDBJ databases">
        <title>Tropical sea cucumber genome reveals ecological adaptation and Cuvierian tubules defense mechanism.</title>
        <authorList>
            <person name="Chen T."/>
        </authorList>
    </citation>
    <scope>NUCLEOTIDE SEQUENCE</scope>
    <source>
        <strain evidence="2">Nanhai2018</strain>
        <tissue evidence="2">Muscle</tissue>
    </source>
</reference>
<sequence length="75" mass="8683">MAGKNNVIKRESLPNKAEDGGQDEEDDKSVIRISVDLSNVYEDIYDSDELPEEKYSDVMNRDDIPNRMEDAEEFR</sequence>
<proteinExistence type="predicted"/>
<feature type="region of interest" description="Disordered" evidence="1">
    <location>
        <begin position="1"/>
        <end position="30"/>
    </location>
</feature>
<name>A0A9Q1BS34_HOLLE</name>
<accession>A0A9Q1BS34</accession>
<keyword evidence="3" id="KW-1185">Reference proteome</keyword>
<protein>
    <submittedName>
        <fullName evidence="2">Uncharacterized protein</fullName>
    </submittedName>
</protein>
<evidence type="ECO:0000256" key="1">
    <source>
        <dbReference type="SAM" id="MobiDB-lite"/>
    </source>
</evidence>
<comment type="caution">
    <text evidence="2">The sequence shown here is derived from an EMBL/GenBank/DDBJ whole genome shotgun (WGS) entry which is preliminary data.</text>
</comment>
<gene>
    <name evidence="2" type="ORF">HOLleu_25035</name>
</gene>
<dbReference type="Proteomes" id="UP001152320">
    <property type="component" value="Chromosome 12"/>
</dbReference>
<organism evidence="2 3">
    <name type="scientific">Holothuria leucospilota</name>
    <name type="common">Black long sea cucumber</name>
    <name type="synonym">Mertensiothuria leucospilota</name>
    <dbReference type="NCBI Taxonomy" id="206669"/>
    <lineage>
        <taxon>Eukaryota</taxon>
        <taxon>Metazoa</taxon>
        <taxon>Echinodermata</taxon>
        <taxon>Eleutherozoa</taxon>
        <taxon>Echinozoa</taxon>
        <taxon>Holothuroidea</taxon>
        <taxon>Aspidochirotacea</taxon>
        <taxon>Aspidochirotida</taxon>
        <taxon>Holothuriidae</taxon>
        <taxon>Holothuria</taxon>
    </lineage>
</organism>